<feature type="domain" description="DUF3074" evidence="2">
    <location>
        <begin position="115"/>
        <end position="371"/>
    </location>
</feature>
<proteinExistence type="predicted"/>
<dbReference type="InterPro" id="IPR024500">
    <property type="entry name" value="DUF3074"/>
</dbReference>
<dbReference type="PANTHER" id="PTHR40370">
    <property type="entry name" value="EXPRESSED PROTEIN"/>
    <property type="match status" value="1"/>
</dbReference>
<comment type="caution">
    <text evidence="3">The sequence shown here is derived from an EMBL/GenBank/DDBJ whole genome shotgun (WGS) entry which is preliminary data.</text>
</comment>
<dbReference type="OrthoDB" id="5403181at2759"/>
<dbReference type="EMBL" id="MCFJ01000008">
    <property type="protein sequence ID" value="ORY63565.1"/>
    <property type="molecule type" value="Genomic_DNA"/>
</dbReference>
<dbReference type="InParanoid" id="A0A1Y2DY53"/>
<keyword evidence="4" id="KW-1185">Reference proteome</keyword>
<feature type="region of interest" description="Disordered" evidence="1">
    <location>
        <begin position="511"/>
        <end position="640"/>
    </location>
</feature>
<evidence type="ECO:0000313" key="4">
    <source>
        <dbReference type="Proteomes" id="UP000193689"/>
    </source>
</evidence>
<dbReference type="SUPFAM" id="SSF55961">
    <property type="entry name" value="Bet v1-like"/>
    <property type="match status" value="1"/>
</dbReference>
<reference evidence="3 4" key="1">
    <citation type="submission" date="2016-07" db="EMBL/GenBank/DDBJ databases">
        <title>Pervasive Adenine N6-methylation of Active Genes in Fungi.</title>
        <authorList>
            <consortium name="DOE Joint Genome Institute"/>
            <person name="Mondo S.J."/>
            <person name="Dannebaum R.O."/>
            <person name="Kuo R.C."/>
            <person name="Labutti K."/>
            <person name="Haridas S."/>
            <person name="Kuo A."/>
            <person name="Salamov A."/>
            <person name="Ahrendt S.R."/>
            <person name="Lipzen A."/>
            <person name="Sullivan W."/>
            <person name="Andreopoulos W.B."/>
            <person name="Clum A."/>
            <person name="Lindquist E."/>
            <person name="Daum C."/>
            <person name="Ramamoorthy G.K."/>
            <person name="Gryganskyi A."/>
            <person name="Culley D."/>
            <person name="Magnuson J.K."/>
            <person name="James T.Y."/>
            <person name="O'Malley M.A."/>
            <person name="Stajich J.E."/>
            <person name="Spatafora J.W."/>
            <person name="Visel A."/>
            <person name="Grigoriev I.V."/>
        </authorList>
    </citation>
    <scope>NUCLEOTIDE SEQUENCE [LARGE SCALE GENOMIC DNA]</scope>
    <source>
        <strain evidence="3 4">CBS 129021</strain>
    </source>
</reference>
<feature type="region of interest" description="Disordered" evidence="1">
    <location>
        <begin position="50"/>
        <end position="82"/>
    </location>
</feature>
<evidence type="ECO:0000259" key="2">
    <source>
        <dbReference type="Pfam" id="PF11274"/>
    </source>
</evidence>
<dbReference type="PANTHER" id="PTHR40370:SF1">
    <property type="entry name" value="DUF3074 DOMAIN-CONTAINING PROTEIN"/>
    <property type="match status" value="1"/>
</dbReference>
<dbReference type="Proteomes" id="UP000193689">
    <property type="component" value="Unassembled WGS sequence"/>
</dbReference>
<dbReference type="GeneID" id="63776726"/>
<feature type="compositionally biased region" description="Basic and acidic residues" evidence="1">
    <location>
        <begin position="537"/>
        <end position="640"/>
    </location>
</feature>
<organism evidence="3 4">
    <name type="scientific">Pseudomassariella vexata</name>
    <dbReference type="NCBI Taxonomy" id="1141098"/>
    <lineage>
        <taxon>Eukaryota</taxon>
        <taxon>Fungi</taxon>
        <taxon>Dikarya</taxon>
        <taxon>Ascomycota</taxon>
        <taxon>Pezizomycotina</taxon>
        <taxon>Sordariomycetes</taxon>
        <taxon>Xylariomycetidae</taxon>
        <taxon>Amphisphaeriales</taxon>
        <taxon>Pseudomassariaceae</taxon>
        <taxon>Pseudomassariella</taxon>
    </lineage>
</organism>
<gene>
    <name evidence="3" type="ORF">BCR38DRAFT_437172</name>
</gene>
<accession>A0A1Y2DY53</accession>
<evidence type="ECO:0000256" key="1">
    <source>
        <dbReference type="SAM" id="MobiDB-lite"/>
    </source>
</evidence>
<feature type="compositionally biased region" description="Polar residues" evidence="1">
    <location>
        <begin position="511"/>
        <end position="527"/>
    </location>
</feature>
<evidence type="ECO:0000313" key="3">
    <source>
        <dbReference type="EMBL" id="ORY63565.1"/>
    </source>
</evidence>
<feature type="compositionally biased region" description="Polar residues" evidence="1">
    <location>
        <begin position="404"/>
        <end position="416"/>
    </location>
</feature>
<dbReference type="Gene3D" id="3.30.530.20">
    <property type="match status" value="1"/>
</dbReference>
<feature type="region of interest" description="Disordered" evidence="1">
    <location>
        <begin position="398"/>
        <end position="428"/>
    </location>
</feature>
<protein>
    <recommendedName>
        <fullName evidence="2">DUF3074 domain-containing protein</fullName>
    </recommendedName>
</protein>
<dbReference type="RefSeq" id="XP_040715222.1">
    <property type="nucleotide sequence ID" value="XM_040860514.1"/>
</dbReference>
<sequence length="696" mass="76840">MSPNTAHEAFKALAPIDWDKIDPDDVGAFMKDTFGDAQCLIDSIPISLTSNVQQNGRPRSATDPVSPQLPGRAPNSSERAQQLRKEWKEVQVNPRDNPLGVNVYRLGAKDKKGAWFARRSIHEGLSFEKWKLGMEREFAESLKVQGKPGDGKIRGIGADKRVVNTVLDGVGKMEVYQLSAQFPGPTTPRDFITLLLSSDCGLEAPMQEGLGKPRYFMVVSKPCIHPECPQRNGYIRGQYESVEFIREIKVEKPLRKVRSSIDLAGEEAAIRAKVAEDLNKKALTRSASTRGFAMSSSASDAGDQEGRKRGRTIAFAGTGKEGQDNDEESETLVEWLMVTRSDPGGSVPRFMVEKGTPAGIAGDAEKFLKWVSSAHLEDFSQDDHIDEKTMDDATEAHEIGQQKRMPTTGPTSNVINNPAAKPGPVPVEEQVEAPGGFYGMIANALGAAGSAFAARLPAPFGSAKGGDTDSDLSTSSLDGDDTTSDYSFHSFASDHEDDSKLSKSETNSLLTPTVTNGEAQSTHSSESAAGKYTVPSQHEKDLRKLEDRRRKLQEKLQRSQERTLTKKEQDAKNDESALAKLREKHEREVAKQEEKYRRDLKRLEEKRAHDQRKAEERKRKAAEREEKRNISMELEKTRAERDMARKQIDILKEQVGELQSQNTLLVAKLGKAGSAEALEELRKSVTYSSREGAAEA</sequence>
<name>A0A1Y2DY53_9PEZI</name>
<dbReference type="InterPro" id="IPR023393">
    <property type="entry name" value="START-like_dom_sf"/>
</dbReference>
<dbReference type="AlphaFoldDB" id="A0A1Y2DY53"/>
<dbReference type="Pfam" id="PF11274">
    <property type="entry name" value="DUF3074"/>
    <property type="match status" value="1"/>
</dbReference>
<feature type="compositionally biased region" description="Polar residues" evidence="1">
    <location>
        <begin position="289"/>
        <end position="299"/>
    </location>
</feature>
<feature type="region of interest" description="Disordered" evidence="1">
    <location>
        <begin position="289"/>
        <end position="308"/>
    </location>
</feature>